<keyword evidence="5" id="KW-1185">Reference proteome</keyword>
<keyword evidence="2" id="KW-0012">Acyltransferase</keyword>
<evidence type="ECO:0000256" key="2">
    <source>
        <dbReference type="ARBA" id="ARBA00023315"/>
    </source>
</evidence>
<dbReference type="Pfam" id="PF00583">
    <property type="entry name" value="Acetyltransf_1"/>
    <property type="match status" value="2"/>
</dbReference>
<evidence type="ECO:0000313" key="4">
    <source>
        <dbReference type="EMBL" id="GGM20752.1"/>
    </source>
</evidence>
<feature type="domain" description="N-acetyltransferase" evidence="3">
    <location>
        <begin position="189"/>
        <end position="330"/>
    </location>
</feature>
<comment type="caution">
    <text evidence="4">The sequence shown here is derived from an EMBL/GenBank/DDBJ whole genome shotgun (WGS) entry which is preliminary data.</text>
</comment>
<name>A0ABQ2H0L8_9DEIO</name>
<dbReference type="PROSITE" id="PS51186">
    <property type="entry name" value="GNAT"/>
    <property type="match status" value="2"/>
</dbReference>
<dbReference type="PANTHER" id="PTHR43877:SF6">
    <property type="entry name" value="GCN5-RELATED N-ACETYLTRANSFERASE"/>
    <property type="match status" value="1"/>
</dbReference>
<evidence type="ECO:0000313" key="5">
    <source>
        <dbReference type="Proteomes" id="UP000661918"/>
    </source>
</evidence>
<dbReference type="InterPro" id="IPR050832">
    <property type="entry name" value="Bact_Acetyltransf"/>
</dbReference>
<dbReference type="InterPro" id="IPR016181">
    <property type="entry name" value="Acyl_CoA_acyltransferase"/>
</dbReference>
<dbReference type="EMBL" id="BMOM01000044">
    <property type="protein sequence ID" value="GGM20752.1"/>
    <property type="molecule type" value="Genomic_DNA"/>
</dbReference>
<gene>
    <name evidence="4" type="ORF">GCM10010841_30940</name>
</gene>
<dbReference type="PANTHER" id="PTHR43877">
    <property type="entry name" value="AMINOALKYLPHOSPHONATE N-ACETYLTRANSFERASE-RELATED-RELATED"/>
    <property type="match status" value="1"/>
</dbReference>
<dbReference type="Gene3D" id="3.40.630.30">
    <property type="match status" value="1"/>
</dbReference>
<proteinExistence type="predicted"/>
<evidence type="ECO:0000256" key="1">
    <source>
        <dbReference type="ARBA" id="ARBA00022679"/>
    </source>
</evidence>
<dbReference type="SUPFAM" id="SSF55729">
    <property type="entry name" value="Acyl-CoA N-acyltransferases (Nat)"/>
    <property type="match status" value="2"/>
</dbReference>
<dbReference type="RefSeq" id="WP_229753167.1">
    <property type="nucleotide sequence ID" value="NZ_BMOM01000044.1"/>
</dbReference>
<dbReference type="Proteomes" id="UP000661918">
    <property type="component" value="Unassembled WGS sequence"/>
</dbReference>
<organism evidence="4 5">
    <name type="scientific">Deinococcus aerophilus</name>
    <dbReference type="NCBI Taxonomy" id="522488"/>
    <lineage>
        <taxon>Bacteria</taxon>
        <taxon>Thermotogati</taxon>
        <taxon>Deinococcota</taxon>
        <taxon>Deinococci</taxon>
        <taxon>Deinococcales</taxon>
        <taxon>Deinococcaceae</taxon>
        <taxon>Deinococcus</taxon>
    </lineage>
</organism>
<accession>A0ABQ2H0L8</accession>
<dbReference type="CDD" id="cd04301">
    <property type="entry name" value="NAT_SF"/>
    <property type="match status" value="1"/>
</dbReference>
<feature type="domain" description="N-acetyltransferase" evidence="3">
    <location>
        <begin position="7"/>
        <end position="170"/>
    </location>
</feature>
<dbReference type="InterPro" id="IPR000182">
    <property type="entry name" value="GNAT_dom"/>
</dbReference>
<keyword evidence="1" id="KW-0808">Transferase</keyword>
<evidence type="ECO:0000259" key="3">
    <source>
        <dbReference type="PROSITE" id="PS51186"/>
    </source>
</evidence>
<reference evidence="5" key="1">
    <citation type="journal article" date="2019" name="Int. J. Syst. Evol. Microbiol.">
        <title>The Global Catalogue of Microorganisms (GCM) 10K type strain sequencing project: providing services to taxonomists for standard genome sequencing and annotation.</title>
        <authorList>
            <consortium name="The Broad Institute Genomics Platform"/>
            <consortium name="The Broad Institute Genome Sequencing Center for Infectious Disease"/>
            <person name="Wu L."/>
            <person name="Ma J."/>
        </authorList>
    </citation>
    <scope>NUCLEOTIDE SEQUENCE [LARGE SCALE GENOMIC DNA]</scope>
    <source>
        <strain evidence="5">JCM 15443</strain>
    </source>
</reference>
<protein>
    <submittedName>
        <fullName evidence="4">Phosphinothricin acetyltransferase</fullName>
    </submittedName>
</protein>
<sequence length="330" mass="36193">MSAVTTRAVRPATDADIPVLARLMSEGNPRHPITTQTWAHQLQELRGHPLGPHVEQWLAEENGPGGRRALGMALILQPPGMYHPDRYYAELFVAPTETRRGVGAALAEAVDLHLRGRGAREVLAGAYEDQPWGVEFLVRRGFSEVIRYFDNVLTLADFGSAAWEGQAPLPAGIRVLSFADLAAEVGMDPAITAYHTAFSEVREDVPRPAPPTPLPLDTFRTRLLDNPLFFPEGILLALTEAGEVVALSELERDDGDPARLNTGLTGTRRAWRRRGLALALKLAGLKVARETGVREVWTGNASTNRPMLALNERLGFRPQPAFIQLRWGGV</sequence>